<sequence>LDGKLYDAYVAYPNRGAFGFNEEVEEFVLQTLPKVLEQACGYKLFIAGRDCLPGQGKSPMRLW</sequence>
<feature type="domain" description="TIR" evidence="4">
    <location>
        <begin position="4"/>
        <end position="63"/>
    </location>
</feature>
<evidence type="ECO:0000256" key="3">
    <source>
        <dbReference type="ARBA" id="ARBA00023319"/>
    </source>
</evidence>
<name>A0ABV0PIM2_9TELE</name>
<keyword evidence="2" id="KW-0325">Glycoprotein</keyword>
<dbReference type="PROSITE" id="PS50104">
    <property type="entry name" value="TIR"/>
    <property type="match status" value="1"/>
</dbReference>
<evidence type="ECO:0000256" key="2">
    <source>
        <dbReference type="ARBA" id="ARBA00023180"/>
    </source>
</evidence>
<gene>
    <name evidence="5" type="primary">IL1RL1</name>
    <name evidence="5" type="ORF">GOODEAATRI_030466</name>
</gene>
<dbReference type="Gene3D" id="3.40.50.10140">
    <property type="entry name" value="Toll/interleukin-1 receptor homology (TIR) domain"/>
    <property type="match status" value="1"/>
</dbReference>
<dbReference type="Proteomes" id="UP001476798">
    <property type="component" value="Unassembled WGS sequence"/>
</dbReference>
<keyword evidence="3" id="KW-0393">Immunoglobulin domain</keyword>
<evidence type="ECO:0000313" key="6">
    <source>
        <dbReference type="Proteomes" id="UP001476798"/>
    </source>
</evidence>
<protein>
    <submittedName>
        <fullName evidence="5">Interleukin-1 receptor-like 1</fullName>
    </submittedName>
</protein>
<proteinExistence type="predicted"/>
<evidence type="ECO:0000313" key="5">
    <source>
        <dbReference type="EMBL" id="MEQ2183217.1"/>
    </source>
</evidence>
<evidence type="ECO:0000259" key="4">
    <source>
        <dbReference type="PROSITE" id="PS50104"/>
    </source>
</evidence>
<keyword evidence="1" id="KW-1015">Disulfide bond</keyword>
<reference evidence="5 6" key="1">
    <citation type="submission" date="2021-06" db="EMBL/GenBank/DDBJ databases">
        <authorList>
            <person name="Palmer J.M."/>
        </authorList>
    </citation>
    <scope>NUCLEOTIDE SEQUENCE [LARGE SCALE GENOMIC DNA]</scope>
    <source>
        <strain evidence="5 6">GA_2019</strain>
        <tissue evidence="5">Muscle</tissue>
    </source>
</reference>
<dbReference type="PANTHER" id="PTHR11890:SF3">
    <property type="entry name" value="INTERLEUKIN-1 RECEPTOR TYPE 2"/>
    <property type="match status" value="1"/>
</dbReference>
<comment type="caution">
    <text evidence="5">The sequence shown here is derived from an EMBL/GenBank/DDBJ whole genome shotgun (WGS) entry which is preliminary data.</text>
</comment>
<accession>A0ABV0PIM2</accession>
<dbReference type="InterPro" id="IPR015621">
    <property type="entry name" value="IL-1_rcpt_fam"/>
</dbReference>
<dbReference type="InterPro" id="IPR035897">
    <property type="entry name" value="Toll_tir_struct_dom_sf"/>
</dbReference>
<evidence type="ECO:0000256" key="1">
    <source>
        <dbReference type="ARBA" id="ARBA00023157"/>
    </source>
</evidence>
<dbReference type="PANTHER" id="PTHR11890">
    <property type="entry name" value="INTERLEUKIN-1 RECEPTOR FAMILY MEMBER"/>
    <property type="match status" value="1"/>
</dbReference>
<dbReference type="InterPro" id="IPR000157">
    <property type="entry name" value="TIR_dom"/>
</dbReference>
<dbReference type="Pfam" id="PF01582">
    <property type="entry name" value="TIR"/>
    <property type="match status" value="1"/>
</dbReference>
<dbReference type="SUPFAM" id="SSF52200">
    <property type="entry name" value="Toll/Interleukin receptor TIR domain"/>
    <property type="match status" value="1"/>
</dbReference>
<organism evidence="5 6">
    <name type="scientific">Goodea atripinnis</name>
    <dbReference type="NCBI Taxonomy" id="208336"/>
    <lineage>
        <taxon>Eukaryota</taxon>
        <taxon>Metazoa</taxon>
        <taxon>Chordata</taxon>
        <taxon>Craniata</taxon>
        <taxon>Vertebrata</taxon>
        <taxon>Euteleostomi</taxon>
        <taxon>Actinopterygii</taxon>
        <taxon>Neopterygii</taxon>
        <taxon>Teleostei</taxon>
        <taxon>Neoteleostei</taxon>
        <taxon>Acanthomorphata</taxon>
        <taxon>Ovalentaria</taxon>
        <taxon>Atherinomorphae</taxon>
        <taxon>Cyprinodontiformes</taxon>
        <taxon>Goodeidae</taxon>
        <taxon>Goodea</taxon>
    </lineage>
</organism>
<feature type="non-terminal residue" evidence="5">
    <location>
        <position position="1"/>
    </location>
</feature>
<dbReference type="PRINTS" id="PR01537">
    <property type="entry name" value="INTRLKN1R1F"/>
</dbReference>
<dbReference type="EMBL" id="JAHRIO010074794">
    <property type="protein sequence ID" value="MEQ2183217.1"/>
    <property type="molecule type" value="Genomic_DNA"/>
</dbReference>
<keyword evidence="6" id="KW-1185">Reference proteome</keyword>